<feature type="non-terminal residue" evidence="2">
    <location>
        <position position="78"/>
    </location>
</feature>
<name>A0A3B0T8N0_9ZZZZ</name>
<organism evidence="2">
    <name type="scientific">hydrothermal vent metagenome</name>
    <dbReference type="NCBI Taxonomy" id="652676"/>
    <lineage>
        <taxon>unclassified sequences</taxon>
        <taxon>metagenomes</taxon>
        <taxon>ecological metagenomes</taxon>
    </lineage>
</organism>
<protein>
    <submittedName>
        <fullName evidence="2">Uncharacterized protein</fullName>
    </submittedName>
</protein>
<gene>
    <name evidence="2" type="ORF">MNBD_BACTEROID05-269</name>
</gene>
<proteinExistence type="predicted"/>
<accession>A0A3B0T8N0</accession>
<keyword evidence="1" id="KW-0812">Transmembrane</keyword>
<sequence>MKNKTTIIFVIVILVIIAGFFVFNSFLKKNIESGVEQTEVVKEIAPEIVVPKQAGGANIFIESVTLNSNGYVVVHKDK</sequence>
<dbReference type="EMBL" id="UOEN01000158">
    <property type="protein sequence ID" value="VAW13240.1"/>
    <property type="molecule type" value="Genomic_DNA"/>
</dbReference>
<keyword evidence="1" id="KW-0472">Membrane</keyword>
<reference evidence="2" key="1">
    <citation type="submission" date="2018-06" db="EMBL/GenBank/DDBJ databases">
        <authorList>
            <person name="Zhirakovskaya E."/>
        </authorList>
    </citation>
    <scope>NUCLEOTIDE SEQUENCE</scope>
</reference>
<evidence type="ECO:0000256" key="1">
    <source>
        <dbReference type="SAM" id="Phobius"/>
    </source>
</evidence>
<keyword evidence="1" id="KW-1133">Transmembrane helix</keyword>
<feature type="transmembrane region" description="Helical" evidence="1">
    <location>
        <begin position="6"/>
        <end position="27"/>
    </location>
</feature>
<evidence type="ECO:0000313" key="2">
    <source>
        <dbReference type="EMBL" id="VAW13240.1"/>
    </source>
</evidence>
<dbReference type="AlphaFoldDB" id="A0A3B0T8N0"/>